<dbReference type="AlphaFoldDB" id="X0Z7T0"/>
<evidence type="ECO:0008006" key="2">
    <source>
        <dbReference type="Google" id="ProtNLM"/>
    </source>
</evidence>
<protein>
    <recommendedName>
        <fullName evidence="2">Methyltransferase small domain-containing protein</fullName>
    </recommendedName>
</protein>
<organism evidence="1">
    <name type="scientific">marine sediment metagenome</name>
    <dbReference type="NCBI Taxonomy" id="412755"/>
    <lineage>
        <taxon>unclassified sequences</taxon>
        <taxon>metagenomes</taxon>
        <taxon>ecological metagenomes</taxon>
    </lineage>
</organism>
<dbReference type="Gene3D" id="3.40.50.150">
    <property type="entry name" value="Vaccinia Virus protein VP39"/>
    <property type="match status" value="1"/>
</dbReference>
<dbReference type="InterPro" id="IPR029063">
    <property type="entry name" value="SAM-dependent_MTases_sf"/>
</dbReference>
<dbReference type="SUPFAM" id="SSF53335">
    <property type="entry name" value="S-adenosyl-L-methionine-dependent methyltransferases"/>
    <property type="match status" value="1"/>
</dbReference>
<reference evidence="1" key="1">
    <citation type="journal article" date="2014" name="Front. Microbiol.">
        <title>High frequency of phylogenetically diverse reductive dehalogenase-homologous genes in deep subseafloor sedimentary metagenomes.</title>
        <authorList>
            <person name="Kawai M."/>
            <person name="Futagami T."/>
            <person name="Toyoda A."/>
            <person name="Takaki Y."/>
            <person name="Nishi S."/>
            <person name="Hori S."/>
            <person name="Arai W."/>
            <person name="Tsubouchi T."/>
            <person name="Morono Y."/>
            <person name="Uchiyama I."/>
            <person name="Ito T."/>
            <person name="Fujiyama A."/>
            <person name="Inagaki F."/>
            <person name="Takami H."/>
        </authorList>
    </citation>
    <scope>NUCLEOTIDE SEQUENCE</scope>
    <source>
        <strain evidence="1">Expedition CK06-06</strain>
    </source>
</reference>
<accession>X0Z7T0</accession>
<feature type="non-terminal residue" evidence="1">
    <location>
        <position position="96"/>
    </location>
</feature>
<gene>
    <name evidence="1" type="ORF">S01H4_13243</name>
</gene>
<evidence type="ECO:0000313" key="1">
    <source>
        <dbReference type="EMBL" id="GAG54442.1"/>
    </source>
</evidence>
<dbReference type="EMBL" id="BART01005842">
    <property type="protein sequence ID" value="GAG54442.1"/>
    <property type="molecule type" value="Genomic_DNA"/>
</dbReference>
<sequence>MGTRNKFRLQFSSEVYPPQEDTWFLTEVLKEFFNKKTDLSSKIINVCEIGIGSGYISTTLGRLFPNINLIGIDIFLQAVKLSYENMKTKIPFNRFS</sequence>
<name>X0Z7T0_9ZZZZ</name>
<comment type="caution">
    <text evidence="1">The sequence shown here is derived from an EMBL/GenBank/DDBJ whole genome shotgun (WGS) entry which is preliminary data.</text>
</comment>
<proteinExistence type="predicted"/>